<evidence type="ECO:0000313" key="2">
    <source>
        <dbReference type="EMBL" id="WVZ94873.1"/>
    </source>
</evidence>
<gene>
    <name evidence="2" type="ORF">U9M48_040709</name>
</gene>
<accession>A0AAQ3XDI1</accession>
<dbReference type="InterPro" id="IPR024752">
    <property type="entry name" value="Myb/SANT-like_dom"/>
</dbReference>
<evidence type="ECO:0000259" key="1">
    <source>
        <dbReference type="Pfam" id="PF12776"/>
    </source>
</evidence>
<organism evidence="2 3">
    <name type="scientific">Paspalum notatum var. saurae</name>
    <dbReference type="NCBI Taxonomy" id="547442"/>
    <lineage>
        <taxon>Eukaryota</taxon>
        <taxon>Viridiplantae</taxon>
        <taxon>Streptophyta</taxon>
        <taxon>Embryophyta</taxon>
        <taxon>Tracheophyta</taxon>
        <taxon>Spermatophyta</taxon>
        <taxon>Magnoliopsida</taxon>
        <taxon>Liliopsida</taxon>
        <taxon>Poales</taxon>
        <taxon>Poaceae</taxon>
        <taxon>PACMAD clade</taxon>
        <taxon>Panicoideae</taxon>
        <taxon>Andropogonodae</taxon>
        <taxon>Paspaleae</taxon>
        <taxon>Paspalinae</taxon>
        <taxon>Paspalum</taxon>
    </lineage>
</organism>
<feature type="domain" description="Myb/SANT-like" evidence="1">
    <location>
        <begin position="11"/>
        <end position="102"/>
    </location>
</feature>
<keyword evidence="3" id="KW-1185">Reference proteome</keyword>
<dbReference type="PANTHER" id="PTHR47069:SF9">
    <property type="entry name" value="MYB_SANT-LIKE DOMAIN-CONTAINING PROTEIN"/>
    <property type="match status" value="1"/>
</dbReference>
<proteinExistence type="predicted"/>
<dbReference type="PANTHER" id="PTHR47069">
    <property type="match status" value="1"/>
</dbReference>
<dbReference type="AlphaFoldDB" id="A0AAQ3XDI1"/>
<protein>
    <recommendedName>
        <fullName evidence="1">Myb/SANT-like domain-containing protein</fullName>
    </recommendedName>
</protein>
<dbReference type="EMBL" id="CP144753">
    <property type="protein sequence ID" value="WVZ94873.1"/>
    <property type="molecule type" value="Genomic_DNA"/>
</dbReference>
<reference evidence="2 3" key="1">
    <citation type="submission" date="2024-02" db="EMBL/GenBank/DDBJ databases">
        <title>High-quality chromosome-scale genome assembly of Pensacola bahiagrass (Paspalum notatum Flugge var. saurae).</title>
        <authorList>
            <person name="Vega J.M."/>
            <person name="Podio M."/>
            <person name="Orjuela J."/>
            <person name="Siena L.A."/>
            <person name="Pessino S.C."/>
            <person name="Combes M.C."/>
            <person name="Mariac C."/>
            <person name="Albertini E."/>
            <person name="Pupilli F."/>
            <person name="Ortiz J.P.A."/>
            <person name="Leblanc O."/>
        </authorList>
    </citation>
    <scope>NUCLEOTIDE SEQUENCE [LARGE SCALE GENOMIC DNA]</scope>
    <source>
        <strain evidence="2">R1</strain>
        <tissue evidence="2">Leaf</tissue>
    </source>
</reference>
<dbReference type="Proteomes" id="UP001341281">
    <property type="component" value="Chromosome 09"/>
</dbReference>
<name>A0AAQ3XDI1_PASNO</name>
<sequence>MWPQMANKHAHWSKATTKTFLDLCIAEKNILNFNTKGLTTVGWNILKGKFRQQRGVTYDGRQLHSKLAGLRRIYTRWHDLQHKTGLGRNRNGGIAADDSYWRTEEGDTCDVEPTCGNPPPFLEELEILFGKNTQDKLSKRPIGEQIVDSPPKKKSASIEDCLRDISEAVTRHSRKSNNYDVAKHNQVRQILEADGIPEGSELHLRAMYLCRNAVSRMELIEMRTKEGRKR</sequence>
<evidence type="ECO:0000313" key="3">
    <source>
        <dbReference type="Proteomes" id="UP001341281"/>
    </source>
</evidence>
<dbReference type="Pfam" id="PF12776">
    <property type="entry name" value="Myb_DNA-bind_3"/>
    <property type="match status" value="1"/>
</dbReference>